<proteinExistence type="predicted"/>
<evidence type="ECO:0000256" key="1">
    <source>
        <dbReference type="SAM" id="MobiDB-lite"/>
    </source>
</evidence>
<dbReference type="EMBL" id="LR796249">
    <property type="protein sequence ID" value="CAB4131649.1"/>
    <property type="molecule type" value="Genomic_DNA"/>
</dbReference>
<organism evidence="2">
    <name type="scientific">uncultured Caudovirales phage</name>
    <dbReference type="NCBI Taxonomy" id="2100421"/>
    <lineage>
        <taxon>Viruses</taxon>
        <taxon>Duplodnaviria</taxon>
        <taxon>Heunggongvirae</taxon>
        <taxon>Uroviricota</taxon>
        <taxon>Caudoviricetes</taxon>
        <taxon>Peduoviridae</taxon>
        <taxon>Maltschvirus</taxon>
        <taxon>Maltschvirus maltsch</taxon>
    </lineage>
</organism>
<reference evidence="2" key="1">
    <citation type="submission" date="2020-04" db="EMBL/GenBank/DDBJ databases">
        <authorList>
            <person name="Chiriac C."/>
            <person name="Salcher M."/>
            <person name="Ghai R."/>
            <person name="Kavagutti S V."/>
        </authorList>
    </citation>
    <scope>NUCLEOTIDE SEQUENCE</scope>
</reference>
<name>A0A6J5LJ36_9CAUD</name>
<accession>A0A6J5LJ36</accession>
<sequence length="206" mass="22351">MNPVEEFLELKAPKEKTAGLLGSAWKGMKFQELMGPEVTETAAKALNTPANRFAHTLGNQLTAGAAISAVGLGGESVLRGMRQLVDMGVDKWRKPIEYKAMLSAHPELMEQDASRVQALYNSLRHMSPHMAKDPVIAGSFVRTLLNQGSEGSVAVPMDTAKMLADTQGKAMSTHRMEPSQFSSYLSKNVVPHGQSEKPKKDTQVST</sequence>
<feature type="region of interest" description="Disordered" evidence="1">
    <location>
        <begin position="166"/>
        <end position="206"/>
    </location>
</feature>
<evidence type="ECO:0000313" key="3">
    <source>
        <dbReference type="EMBL" id="CAB4135071.1"/>
    </source>
</evidence>
<evidence type="ECO:0000313" key="2">
    <source>
        <dbReference type="EMBL" id="CAB4131649.1"/>
    </source>
</evidence>
<feature type="compositionally biased region" description="Basic and acidic residues" evidence="1">
    <location>
        <begin position="194"/>
        <end position="206"/>
    </location>
</feature>
<gene>
    <name evidence="2" type="ORF">UFOVP127_198</name>
    <name evidence="3" type="ORF">UFOVP276_61</name>
</gene>
<protein>
    <submittedName>
        <fullName evidence="2">Uncharacterized protein</fullName>
    </submittedName>
</protein>
<dbReference type="EMBL" id="LR796294">
    <property type="protein sequence ID" value="CAB4135071.1"/>
    <property type="molecule type" value="Genomic_DNA"/>
</dbReference>